<dbReference type="AlphaFoldDB" id="A0A1F5TNV4"/>
<feature type="region of interest" description="Disordered" evidence="1">
    <location>
        <begin position="544"/>
        <end position="566"/>
    </location>
</feature>
<dbReference type="EMBL" id="MFGO01000027">
    <property type="protein sequence ID" value="OGF40494.1"/>
    <property type="molecule type" value="Genomic_DNA"/>
</dbReference>
<reference evidence="3 4" key="1">
    <citation type="journal article" date="2016" name="Nat. Commun.">
        <title>Thousands of microbial genomes shed light on interconnected biogeochemical processes in an aquifer system.</title>
        <authorList>
            <person name="Anantharaman K."/>
            <person name="Brown C.T."/>
            <person name="Hug L.A."/>
            <person name="Sharon I."/>
            <person name="Castelle C.J."/>
            <person name="Probst A.J."/>
            <person name="Thomas B.C."/>
            <person name="Singh A."/>
            <person name="Wilkins M.J."/>
            <person name="Karaoz U."/>
            <person name="Brodie E.L."/>
            <person name="Williams K.H."/>
            <person name="Hubbard S.S."/>
            <person name="Banfield J.F."/>
        </authorList>
    </citation>
    <scope>NUCLEOTIDE SEQUENCE [LARGE SCALE GENOMIC DNA]</scope>
</reference>
<keyword evidence="2" id="KW-0812">Transmembrane</keyword>
<evidence type="ECO:0000313" key="3">
    <source>
        <dbReference type="EMBL" id="OGF40494.1"/>
    </source>
</evidence>
<keyword evidence="2" id="KW-1133">Transmembrane helix</keyword>
<name>A0A1F5TNV4_9BACT</name>
<protein>
    <submittedName>
        <fullName evidence="3">Uncharacterized protein</fullName>
    </submittedName>
</protein>
<organism evidence="3 4">
    <name type="scientific">Candidatus Falkowbacteria bacterium RIFOXYD2_FULL_34_120</name>
    <dbReference type="NCBI Taxonomy" id="1798007"/>
    <lineage>
        <taxon>Bacteria</taxon>
        <taxon>Candidatus Falkowiibacteriota</taxon>
    </lineage>
</organism>
<gene>
    <name evidence="3" type="ORF">A2531_02895</name>
</gene>
<evidence type="ECO:0000256" key="2">
    <source>
        <dbReference type="SAM" id="Phobius"/>
    </source>
</evidence>
<feature type="transmembrane region" description="Helical" evidence="2">
    <location>
        <begin position="104"/>
        <end position="126"/>
    </location>
</feature>
<evidence type="ECO:0000256" key="1">
    <source>
        <dbReference type="SAM" id="MobiDB-lite"/>
    </source>
</evidence>
<evidence type="ECO:0000313" key="4">
    <source>
        <dbReference type="Proteomes" id="UP000177579"/>
    </source>
</evidence>
<proteinExistence type="predicted"/>
<accession>A0A1F5TNV4</accession>
<keyword evidence="2" id="KW-0472">Membrane</keyword>
<dbReference type="Proteomes" id="UP000177579">
    <property type="component" value="Unassembled WGS sequence"/>
</dbReference>
<comment type="caution">
    <text evidence="3">The sequence shown here is derived from an EMBL/GenBank/DDBJ whole genome shotgun (WGS) entry which is preliminary data.</text>
</comment>
<sequence length="591" mass="65853">MKNNIKQILKDIYMVDPSLKYREKELVRVIEKLLANKPEIEINDQFIHNLKNQLSLHIVVPEEAKRKLEIHAVEEGSKKNSDTSSIDSEHEKFNNLNINIMSKLYYALGGAVVMIAVMFVSFNLGLPKKHEQANKTAFIPGQISQLKDNAFGSLAGIDGVNKDLGAGSASLGMGGGIAPKSASSVARQESGGGGEMNKMIAYPEPVVYKYIYEGELNLTDAQKKVYKKAANNNFIANTSGLIGGFNLGLVDLSRFEGSVLKNLMIGQDVDLGYNVFVDLENSSLSINENGKGWYENIPMETICDDLIGCRTTGGLTLSDIPDDKVLIAMANQFIKDKKINILNYGAPKVDNRWREQYNNTENKDYFYVPEIAGVVYPLIIEGQKIHGFDGDDYGMRVNINIRKKKVSGLYGLFVNNYESSMYDTETDAQKILKIAEKGGYQGYFYMPENARVAEIKLGDPSVKYISYMHYKDNSYQELFVPSLVFPIINKPKEFYFYRESIVVPLVKDLLQEEIDRPIEPMPLLRGGAAEGEEAGDAGIEEGYVEADDLLPEETEKPLDPMPLLRGGAAEDVDTKILKNQAIPKPVINENN</sequence>